<accession>A0A180GIR0</accession>
<dbReference type="InterPro" id="IPR003656">
    <property type="entry name" value="Znf_BED"/>
</dbReference>
<feature type="compositionally biased region" description="Basic and acidic residues" evidence="5">
    <location>
        <begin position="101"/>
        <end position="110"/>
    </location>
</feature>
<protein>
    <submittedName>
        <fullName evidence="8">BED-type domain-containing protein</fullName>
    </submittedName>
</protein>
<keyword evidence="2 4" id="KW-0863">Zinc-finger</keyword>
<reference evidence="7" key="2">
    <citation type="submission" date="2016-05" db="EMBL/GenBank/DDBJ databases">
        <title>Comparative analysis highlights variable genome content of wheat rusts and divergence of the mating loci.</title>
        <authorList>
            <person name="Cuomo C.A."/>
            <person name="Bakkeren G."/>
            <person name="Szabo L."/>
            <person name="Khalil H."/>
            <person name="Joly D."/>
            <person name="Goldberg J."/>
            <person name="Young S."/>
            <person name="Zeng Q."/>
            <person name="Fellers J."/>
        </authorList>
    </citation>
    <scope>NUCLEOTIDE SEQUENCE [LARGE SCALE GENOMIC DNA]</scope>
    <source>
        <strain evidence="7">1-1 BBBD Race 1</strain>
    </source>
</reference>
<reference evidence="8 9" key="3">
    <citation type="journal article" date="2017" name="G3 (Bethesda)">
        <title>Comparative analysis highlights variable genome content of wheat rusts and divergence of the mating loci.</title>
        <authorList>
            <person name="Cuomo C.A."/>
            <person name="Bakkeren G."/>
            <person name="Khalil H.B."/>
            <person name="Panwar V."/>
            <person name="Joly D."/>
            <person name="Linning R."/>
            <person name="Sakthikumar S."/>
            <person name="Song X."/>
            <person name="Adiconis X."/>
            <person name="Fan L."/>
            <person name="Goldberg J.M."/>
            <person name="Levin J.Z."/>
            <person name="Young S."/>
            <person name="Zeng Q."/>
            <person name="Anikster Y."/>
            <person name="Bruce M."/>
            <person name="Wang M."/>
            <person name="Yin C."/>
            <person name="McCallum B."/>
            <person name="Szabo L.J."/>
            <person name="Hulbert S."/>
            <person name="Chen X."/>
            <person name="Fellers J.P."/>
        </authorList>
    </citation>
    <scope>NUCLEOTIDE SEQUENCE</scope>
    <source>
        <strain evidence="8">isolate 1-1 / race 1 (BBBD)</strain>
        <strain evidence="9">Isolate 1-1 / race 1 (BBBD)</strain>
    </source>
</reference>
<keyword evidence="1" id="KW-0479">Metal-binding</keyword>
<dbReference type="EnsemblFungi" id="PTTG_27694-t43_1">
    <property type="protein sequence ID" value="PTTG_27694-t43_1-p1"/>
    <property type="gene ID" value="PTTG_27694"/>
</dbReference>
<keyword evidence="3" id="KW-0862">Zinc</keyword>
<feature type="domain" description="BED-type" evidence="6">
    <location>
        <begin position="90"/>
        <end position="146"/>
    </location>
</feature>
<evidence type="ECO:0000313" key="7">
    <source>
        <dbReference type="EMBL" id="OAV92329.1"/>
    </source>
</evidence>
<evidence type="ECO:0000259" key="6">
    <source>
        <dbReference type="PROSITE" id="PS50808"/>
    </source>
</evidence>
<dbReference type="AlphaFoldDB" id="A0A180GIR0"/>
<dbReference type="PROSITE" id="PS50808">
    <property type="entry name" value="ZF_BED"/>
    <property type="match status" value="1"/>
</dbReference>
<evidence type="ECO:0000256" key="4">
    <source>
        <dbReference type="PROSITE-ProRule" id="PRU00027"/>
    </source>
</evidence>
<evidence type="ECO:0000256" key="5">
    <source>
        <dbReference type="SAM" id="MobiDB-lite"/>
    </source>
</evidence>
<feature type="compositionally biased region" description="Basic and acidic residues" evidence="5">
    <location>
        <begin position="34"/>
        <end position="50"/>
    </location>
</feature>
<gene>
    <name evidence="7" type="ORF">PTTG_27694</name>
</gene>
<reference evidence="7" key="1">
    <citation type="submission" date="2009-11" db="EMBL/GenBank/DDBJ databases">
        <authorList>
            <consortium name="The Broad Institute Genome Sequencing Platform"/>
            <person name="Ward D."/>
            <person name="Feldgarden M."/>
            <person name="Earl A."/>
            <person name="Young S.K."/>
            <person name="Zeng Q."/>
            <person name="Koehrsen M."/>
            <person name="Alvarado L."/>
            <person name="Berlin A."/>
            <person name="Bochicchio J."/>
            <person name="Borenstein D."/>
            <person name="Chapman S.B."/>
            <person name="Chen Z."/>
            <person name="Engels R."/>
            <person name="Freedman E."/>
            <person name="Gellesch M."/>
            <person name="Goldberg J."/>
            <person name="Griggs A."/>
            <person name="Gujja S."/>
            <person name="Heilman E."/>
            <person name="Heiman D."/>
            <person name="Hepburn T."/>
            <person name="Howarth C."/>
            <person name="Jen D."/>
            <person name="Larson L."/>
            <person name="Lewis B."/>
            <person name="Mehta T."/>
            <person name="Park D."/>
            <person name="Pearson M."/>
            <person name="Roberts A."/>
            <person name="Saif S."/>
            <person name="Shea T."/>
            <person name="Shenoy N."/>
            <person name="Sisk P."/>
            <person name="Stolte C."/>
            <person name="Sykes S."/>
            <person name="Thomson T."/>
            <person name="Walk T."/>
            <person name="White J."/>
            <person name="Yandava C."/>
            <person name="Izard J."/>
            <person name="Baranova O.V."/>
            <person name="Blanton J.M."/>
            <person name="Tanner A.C."/>
            <person name="Dewhirst F.E."/>
            <person name="Haas B."/>
            <person name="Nusbaum C."/>
            <person name="Birren B."/>
        </authorList>
    </citation>
    <scope>NUCLEOTIDE SEQUENCE [LARGE SCALE GENOMIC DNA]</scope>
    <source>
        <strain evidence="7">1-1 BBBD Race 1</strain>
    </source>
</reference>
<dbReference type="GO" id="GO:0003677">
    <property type="term" value="F:DNA binding"/>
    <property type="evidence" value="ECO:0007669"/>
    <property type="project" value="InterPro"/>
</dbReference>
<dbReference type="EMBL" id="ADAS02000066">
    <property type="protein sequence ID" value="OAV92329.1"/>
    <property type="molecule type" value="Genomic_DNA"/>
</dbReference>
<evidence type="ECO:0000256" key="3">
    <source>
        <dbReference type="ARBA" id="ARBA00022833"/>
    </source>
</evidence>
<dbReference type="GO" id="GO:0008270">
    <property type="term" value="F:zinc ion binding"/>
    <property type="evidence" value="ECO:0007669"/>
    <property type="project" value="UniProtKB-KW"/>
</dbReference>
<name>A0A180GIR0_PUCT1</name>
<organism evidence="7">
    <name type="scientific">Puccinia triticina (isolate 1-1 / race 1 (BBBD))</name>
    <name type="common">Brown leaf rust fungus</name>
    <dbReference type="NCBI Taxonomy" id="630390"/>
    <lineage>
        <taxon>Eukaryota</taxon>
        <taxon>Fungi</taxon>
        <taxon>Dikarya</taxon>
        <taxon>Basidiomycota</taxon>
        <taxon>Pucciniomycotina</taxon>
        <taxon>Pucciniomycetes</taxon>
        <taxon>Pucciniales</taxon>
        <taxon>Pucciniaceae</taxon>
        <taxon>Puccinia</taxon>
    </lineage>
</organism>
<evidence type="ECO:0000313" key="8">
    <source>
        <dbReference type="EnsemblFungi" id="PTTG_27694-t43_1-p1"/>
    </source>
</evidence>
<keyword evidence="9" id="KW-1185">Reference proteome</keyword>
<evidence type="ECO:0000256" key="2">
    <source>
        <dbReference type="ARBA" id="ARBA00022771"/>
    </source>
</evidence>
<feature type="region of interest" description="Disordered" evidence="5">
    <location>
        <begin position="1"/>
        <end position="110"/>
    </location>
</feature>
<proteinExistence type="predicted"/>
<reference evidence="8" key="4">
    <citation type="submission" date="2025-05" db="UniProtKB">
        <authorList>
            <consortium name="EnsemblFungi"/>
        </authorList>
    </citation>
    <scope>IDENTIFICATION</scope>
    <source>
        <strain evidence="8">isolate 1-1 / race 1 (BBBD)</strain>
    </source>
</reference>
<sequence length="171" mass="19100">MARTRSQQVRPLKRKKHVPSSTKDDTGATNDAKGSIDQDHQSPAESEAKDNIQVLDPSQPRESQEKAPRSTNKASQTREKSSSQGQKPRKTTSEIWNHFKPSGEGEEKRGQCRYCQKLVRNETPLATPQTMHLLSITKQADYAANLEEFNTGQLGVFSAEVPQSSCKDGRY</sequence>
<evidence type="ECO:0000313" key="9">
    <source>
        <dbReference type="Proteomes" id="UP000005240"/>
    </source>
</evidence>
<dbReference type="VEuPathDB" id="FungiDB:PTTG_27694"/>
<dbReference type="Proteomes" id="UP000005240">
    <property type="component" value="Unassembled WGS sequence"/>
</dbReference>
<evidence type="ECO:0000256" key="1">
    <source>
        <dbReference type="ARBA" id="ARBA00022723"/>
    </source>
</evidence>
<dbReference type="STRING" id="630390.A0A180GIR0"/>